<protein>
    <recommendedName>
        <fullName evidence="3">Mu-like prophage protein gpG</fullName>
    </recommendedName>
</protein>
<dbReference type="Proteomes" id="UP000255528">
    <property type="component" value="Unassembled WGS sequence"/>
</dbReference>
<dbReference type="RefSeq" id="WP_115628199.1">
    <property type="nucleotide sequence ID" value="NZ_UIGI01000001.1"/>
</dbReference>
<accession>A0A381C6F6</accession>
<dbReference type="EMBL" id="UIGI01000001">
    <property type="protein sequence ID" value="SUW63475.1"/>
    <property type="molecule type" value="Genomic_DNA"/>
</dbReference>
<sequence length="148" mass="16062">MGWEDLVKRVEALGKLKTEVGWQDTAKYPDGTPVALVAQTQEYGSPARHIPPRTMVRPTILAEKRAWSDSMGQGVKAVAQGKRSPLQVMQAIGELAAGDVRQAITQINSPVLADSTKASRKRRGLEPNKPLQATGLMLTTCTSIVKEK</sequence>
<evidence type="ECO:0000313" key="2">
    <source>
        <dbReference type="Proteomes" id="UP000255528"/>
    </source>
</evidence>
<evidence type="ECO:0000313" key="1">
    <source>
        <dbReference type="EMBL" id="SUW63475.1"/>
    </source>
</evidence>
<dbReference type="AlphaFoldDB" id="A0A381C6F6"/>
<gene>
    <name evidence="1" type="ORF">NCTC12119_01965</name>
</gene>
<name>A0A381C6F6_9ENTR</name>
<proteinExistence type="predicted"/>
<evidence type="ECO:0008006" key="3">
    <source>
        <dbReference type="Google" id="ProtNLM"/>
    </source>
</evidence>
<reference evidence="1 2" key="1">
    <citation type="submission" date="2018-06" db="EMBL/GenBank/DDBJ databases">
        <authorList>
            <consortium name="Pathogen Informatics"/>
            <person name="Doyle S."/>
        </authorList>
    </citation>
    <scope>NUCLEOTIDE SEQUENCE [LARGE SCALE GENOMIC DNA]</scope>
    <source>
        <strain evidence="1 2">NCTC12119</strain>
    </source>
</reference>
<organism evidence="1 2">
    <name type="scientific">Buttiauxella agrestis</name>
    <dbReference type="NCBI Taxonomy" id="82977"/>
    <lineage>
        <taxon>Bacteria</taxon>
        <taxon>Pseudomonadati</taxon>
        <taxon>Pseudomonadota</taxon>
        <taxon>Gammaproteobacteria</taxon>
        <taxon>Enterobacterales</taxon>
        <taxon>Enterobacteriaceae</taxon>
        <taxon>Buttiauxella</taxon>
    </lineage>
</organism>